<protein>
    <submittedName>
        <fullName evidence="10">RET</fullName>
    </submittedName>
</protein>
<dbReference type="Gene3D" id="1.10.510.10">
    <property type="entry name" value="Transferase(Phosphotransferase) domain 1"/>
    <property type="match status" value="1"/>
</dbReference>
<proteinExistence type="predicted"/>
<evidence type="ECO:0000256" key="1">
    <source>
        <dbReference type="ARBA" id="ARBA00004370"/>
    </source>
</evidence>
<keyword evidence="11" id="KW-1185">Reference proteome</keyword>
<keyword evidence="7" id="KW-0472">Membrane</keyword>
<keyword evidence="6" id="KW-1133">Transmembrane helix</keyword>
<evidence type="ECO:0000256" key="8">
    <source>
        <dbReference type="ARBA" id="ARBA00023170"/>
    </source>
</evidence>
<evidence type="ECO:0000256" key="2">
    <source>
        <dbReference type="ARBA" id="ARBA00022692"/>
    </source>
</evidence>
<reference evidence="10 11" key="1">
    <citation type="submission" date="2022-01" db="EMBL/GenBank/DDBJ databases">
        <title>A chromosomal length assembly of Cordylochernes scorpioides.</title>
        <authorList>
            <person name="Zeh D."/>
            <person name="Zeh J."/>
        </authorList>
    </citation>
    <scope>NUCLEOTIDE SEQUENCE [LARGE SCALE GENOMIC DNA]</scope>
    <source>
        <strain evidence="10">IN4F17</strain>
        <tissue evidence="10">Whole Body</tissue>
    </source>
</reference>
<evidence type="ECO:0000256" key="3">
    <source>
        <dbReference type="ARBA" id="ARBA00022729"/>
    </source>
</evidence>
<dbReference type="InterPro" id="IPR020635">
    <property type="entry name" value="Tyr_kinase_cat_dom"/>
</dbReference>
<dbReference type="Pfam" id="PF07714">
    <property type="entry name" value="PK_Tyr_Ser-Thr"/>
    <property type="match status" value="1"/>
</dbReference>
<gene>
    <name evidence="10" type="ORF">LAZ67_1003704</name>
</gene>
<dbReference type="InterPro" id="IPR001245">
    <property type="entry name" value="Ser-Thr/Tyr_kinase_cat_dom"/>
</dbReference>
<dbReference type="InterPro" id="IPR011009">
    <property type="entry name" value="Kinase-like_dom_sf"/>
</dbReference>
<dbReference type="PANTHER" id="PTHR24416">
    <property type="entry name" value="TYROSINE-PROTEIN KINASE RECEPTOR"/>
    <property type="match status" value="1"/>
</dbReference>
<dbReference type="PRINTS" id="PR00109">
    <property type="entry name" value="TYRKINASE"/>
</dbReference>
<name>A0ABY6K0K6_9ARAC</name>
<keyword evidence="3" id="KW-0732">Signal</keyword>
<evidence type="ECO:0000256" key="6">
    <source>
        <dbReference type="ARBA" id="ARBA00022989"/>
    </source>
</evidence>
<evidence type="ECO:0000313" key="11">
    <source>
        <dbReference type="Proteomes" id="UP001235939"/>
    </source>
</evidence>
<evidence type="ECO:0000259" key="9">
    <source>
        <dbReference type="PROSITE" id="PS50011"/>
    </source>
</evidence>
<dbReference type="EMBL" id="CP092863">
    <property type="protein sequence ID" value="UYV61172.1"/>
    <property type="molecule type" value="Genomic_DNA"/>
</dbReference>
<accession>A0ABY6K0K6</accession>
<keyword evidence="8" id="KW-0675">Receptor</keyword>
<evidence type="ECO:0000256" key="4">
    <source>
        <dbReference type="ARBA" id="ARBA00022741"/>
    </source>
</evidence>
<dbReference type="InterPro" id="IPR050122">
    <property type="entry name" value="RTK"/>
</dbReference>
<organism evidence="10 11">
    <name type="scientific">Cordylochernes scorpioides</name>
    <dbReference type="NCBI Taxonomy" id="51811"/>
    <lineage>
        <taxon>Eukaryota</taxon>
        <taxon>Metazoa</taxon>
        <taxon>Ecdysozoa</taxon>
        <taxon>Arthropoda</taxon>
        <taxon>Chelicerata</taxon>
        <taxon>Arachnida</taxon>
        <taxon>Pseudoscorpiones</taxon>
        <taxon>Cheliferoidea</taxon>
        <taxon>Chernetidae</taxon>
        <taxon>Cordylochernes</taxon>
    </lineage>
</organism>
<keyword evidence="2" id="KW-0812">Transmembrane</keyword>
<dbReference type="Proteomes" id="UP001235939">
    <property type="component" value="Chromosome 01"/>
</dbReference>
<keyword evidence="5" id="KW-0067">ATP-binding</keyword>
<dbReference type="SUPFAM" id="SSF56112">
    <property type="entry name" value="Protein kinase-like (PK-like)"/>
    <property type="match status" value="1"/>
</dbReference>
<feature type="domain" description="Protein kinase" evidence="9">
    <location>
        <begin position="1"/>
        <end position="91"/>
    </location>
</feature>
<evidence type="ECO:0000256" key="5">
    <source>
        <dbReference type="ARBA" id="ARBA00022840"/>
    </source>
</evidence>
<comment type="subcellular location">
    <subcellularLocation>
        <location evidence="1">Membrane</location>
    </subcellularLocation>
</comment>
<dbReference type="PANTHER" id="PTHR24416:SF550">
    <property type="entry name" value="FIBROBLAST GROWTH FACTOR RECEPTOR HOMOLOG 1-RELATED"/>
    <property type="match status" value="1"/>
</dbReference>
<evidence type="ECO:0000256" key="7">
    <source>
        <dbReference type="ARBA" id="ARBA00023136"/>
    </source>
</evidence>
<keyword evidence="4" id="KW-0547">Nucleotide-binding</keyword>
<dbReference type="SMART" id="SM00219">
    <property type="entry name" value="TyrKc"/>
    <property type="match status" value="1"/>
</dbReference>
<evidence type="ECO:0000313" key="10">
    <source>
        <dbReference type="EMBL" id="UYV61172.1"/>
    </source>
</evidence>
<sequence length="187" mass="21260">MSRSEQLAHDSFCCHSWAFGILFWEIMTLGATPYPSVPPEKLYNFLEEGNRNDRPQSCSQEIYNLMQECWKFNPADRPTFTSLVQFLGDLLSQVSDQAMIIMVSDIRMSSCSFLCQSVGLLISRDSHKMLVLIQSENGIDSAMIIMQFDFALTNVPEPRLEYLELSIPILDTPPSSSEFCASKLIRK</sequence>
<dbReference type="InterPro" id="IPR000719">
    <property type="entry name" value="Prot_kinase_dom"/>
</dbReference>
<dbReference type="PROSITE" id="PS50011">
    <property type="entry name" value="PROTEIN_KINASE_DOM"/>
    <property type="match status" value="1"/>
</dbReference>